<evidence type="ECO:0000313" key="2">
    <source>
        <dbReference type="EMBL" id="KAJ6770802.1"/>
    </source>
</evidence>
<evidence type="ECO:0000256" key="1">
    <source>
        <dbReference type="SAM" id="SignalP"/>
    </source>
</evidence>
<proteinExistence type="predicted"/>
<gene>
    <name evidence="2" type="ORF">OIU79_021446</name>
</gene>
<comment type="caution">
    <text evidence="2">The sequence shown here is derived from an EMBL/GenBank/DDBJ whole genome shotgun (WGS) entry which is preliminary data.</text>
</comment>
<dbReference type="InterPro" id="IPR016167">
    <property type="entry name" value="FAD-bd_PCMH_sub1"/>
</dbReference>
<feature type="chain" id="PRO_5040315716" evidence="1">
    <location>
        <begin position="25"/>
        <end position="65"/>
    </location>
</feature>
<reference evidence="2" key="1">
    <citation type="submission" date="2022-11" db="EMBL/GenBank/DDBJ databases">
        <authorList>
            <person name="Hyden B.L."/>
            <person name="Feng K."/>
            <person name="Yates T."/>
            <person name="Jawdy S."/>
            <person name="Smart L.B."/>
            <person name="Muchero W."/>
        </authorList>
    </citation>
    <scope>NUCLEOTIDE SEQUENCE</scope>
    <source>
        <tissue evidence="2">Shoot tip</tissue>
    </source>
</reference>
<evidence type="ECO:0000313" key="3">
    <source>
        <dbReference type="Proteomes" id="UP001151532"/>
    </source>
</evidence>
<dbReference type="EMBL" id="JAPFFK010000003">
    <property type="protein sequence ID" value="KAJ6770802.1"/>
    <property type="molecule type" value="Genomic_DNA"/>
</dbReference>
<name>A0A9Q1AGZ0_SALPP</name>
<reference evidence="2" key="2">
    <citation type="journal article" date="2023" name="Int. J. Mol. Sci.">
        <title>De Novo Assembly and Annotation of 11 Diverse Shrub Willow (Salix) Genomes Reveals Novel Gene Organization in Sex-Linked Regions.</title>
        <authorList>
            <person name="Hyden B."/>
            <person name="Feng K."/>
            <person name="Yates T.B."/>
            <person name="Jawdy S."/>
            <person name="Cereghino C."/>
            <person name="Smart L.B."/>
            <person name="Muchero W."/>
        </authorList>
    </citation>
    <scope>NUCLEOTIDE SEQUENCE</scope>
    <source>
        <tissue evidence="2">Shoot tip</tissue>
    </source>
</reference>
<feature type="signal peptide" evidence="1">
    <location>
        <begin position="1"/>
        <end position="24"/>
    </location>
</feature>
<dbReference type="Gene3D" id="3.30.43.10">
    <property type="entry name" value="Uridine Diphospho-n-acetylenolpyruvylglucosamine Reductase, domain 2"/>
    <property type="match status" value="1"/>
</dbReference>
<dbReference type="Proteomes" id="UP001151532">
    <property type="component" value="Chromosome 11"/>
</dbReference>
<organism evidence="2 3">
    <name type="scientific">Salix purpurea</name>
    <name type="common">Purple osier willow</name>
    <dbReference type="NCBI Taxonomy" id="77065"/>
    <lineage>
        <taxon>Eukaryota</taxon>
        <taxon>Viridiplantae</taxon>
        <taxon>Streptophyta</taxon>
        <taxon>Embryophyta</taxon>
        <taxon>Tracheophyta</taxon>
        <taxon>Spermatophyta</taxon>
        <taxon>Magnoliopsida</taxon>
        <taxon>eudicotyledons</taxon>
        <taxon>Gunneridae</taxon>
        <taxon>Pentapetalae</taxon>
        <taxon>rosids</taxon>
        <taxon>fabids</taxon>
        <taxon>Malpighiales</taxon>
        <taxon>Salicaceae</taxon>
        <taxon>Saliceae</taxon>
        <taxon>Salix</taxon>
    </lineage>
</organism>
<accession>A0A9Q1AGZ0</accession>
<feature type="non-terminal residue" evidence="2">
    <location>
        <position position="65"/>
    </location>
</feature>
<protein>
    <submittedName>
        <fullName evidence="2">Uncharacterized protein</fullName>
    </submittedName>
</protein>
<dbReference type="AlphaFoldDB" id="A0A9Q1AGZ0"/>
<dbReference type="OrthoDB" id="407275at2759"/>
<keyword evidence="1" id="KW-0732">Signal</keyword>
<sequence>MASLSSSMLPFLLSVLFSLSCVTSDHPHEDFLHCLSLHFEDSAAISKVISTQGNSSYSSILHFSI</sequence>
<keyword evidence="3" id="KW-1185">Reference proteome</keyword>